<dbReference type="RefSeq" id="XP_056498847.1">
    <property type="nucleotide sequence ID" value="XM_056647296.1"/>
</dbReference>
<dbReference type="Proteomes" id="UP001147733">
    <property type="component" value="Unassembled WGS sequence"/>
</dbReference>
<evidence type="ECO:0000313" key="3">
    <source>
        <dbReference type="Proteomes" id="UP001147733"/>
    </source>
</evidence>
<name>A0A9W9NRM8_PENCI</name>
<dbReference type="AlphaFoldDB" id="A0A9W9NRM8"/>
<dbReference type="EMBL" id="JAPQKT010000007">
    <property type="protein sequence ID" value="KAJ5224875.1"/>
    <property type="molecule type" value="Genomic_DNA"/>
</dbReference>
<feature type="compositionally biased region" description="Basic and acidic residues" evidence="1">
    <location>
        <begin position="73"/>
        <end position="87"/>
    </location>
</feature>
<keyword evidence="3" id="KW-1185">Reference proteome</keyword>
<evidence type="ECO:0000256" key="1">
    <source>
        <dbReference type="SAM" id="MobiDB-lite"/>
    </source>
</evidence>
<proteinExistence type="predicted"/>
<evidence type="ECO:0000313" key="2">
    <source>
        <dbReference type="EMBL" id="KAJ5224875.1"/>
    </source>
</evidence>
<reference evidence="2" key="1">
    <citation type="submission" date="2022-11" db="EMBL/GenBank/DDBJ databases">
        <authorList>
            <person name="Petersen C."/>
        </authorList>
    </citation>
    <scope>NUCLEOTIDE SEQUENCE</scope>
    <source>
        <strain evidence="2">IBT 23319</strain>
    </source>
</reference>
<dbReference type="OrthoDB" id="3945172at2759"/>
<feature type="region of interest" description="Disordered" evidence="1">
    <location>
        <begin position="19"/>
        <end position="126"/>
    </location>
</feature>
<dbReference type="GeneID" id="81386463"/>
<gene>
    <name evidence="2" type="ORF">N7469_008378</name>
</gene>
<organism evidence="2 3">
    <name type="scientific">Penicillium citrinum</name>
    <dbReference type="NCBI Taxonomy" id="5077"/>
    <lineage>
        <taxon>Eukaryota</taxon>
        <taxon>Fungi</taxon>
        <taxon>Dikarya</taxon>
        <taxon>Ascomycota</taxon>
        <taxon>Pezizomycotina</taxon>
        <taxon>Eurotiomycetes</taxon>
        <taxon>Eurotiomycetidae</taxon>
        <taxon>Eurotiales</taxon>
        <taxon>Aspergillaceae</taxon>
        <taxon>Penicillium</taxon>
    </lineage>
</organism>
<comment type="caution">
    <text evidence="2">The sequence shown here is derived from an EMBL/GenBank/DDBJ whole genome shotgun (WGS) entry which is preliminary data.</text>
</comment>
<feature type="compositionally biased region" description="Basic and acidic residues" evidence="1">
    <location>
        <begin position="33"/>
        <end position="64"/>
    </location>
</feature>
<protein>
    <submittedName>
        <fullName evidence="2">Uncharacterized protein</fullName>
    </submittedName>
</protein>
<accession>A0A9W9NRM8</accession>
<reference evidence="2" key="2">
    <citation type="journal article" date="2023" name="IMA Fungus">
        <title>Comparative genomic study of the Penicillium genus elucidates a diverse pangenome and 15 lateral gene transfer events.</title>
        <authorList>
            <person name="Petersen C."/>
            <person name="Sorensen T."/>
            <person name="Nielsen M.R."/>
            <person name="Sondergaard T.E."/>
            <person name="Sorensen J.L."/>
            <person name="Fitzpatrick D.A."/>
            <person name="Frisvad J.C."/>
            <person name="Nielsen K.L."/>
        </authorList>
    </citation>
    <scope>NUCLEOTIDE SEQUENCE</scope>
    <source>
        <strain evidence="2">IBT 23319</strain>
    </source>
</reference>
<sequence>MLRLRNTYLQSGRVSIYPIRSQTPSKFIPIHLQNRDHSSQSSGRSDENEEHAIKRAERGEKEDPAAAAVASGIEERRRNEGIADDTKSGATTERGGSKHAAKAKKEHPAAPEPIIGMNDERAKKGG</sequence>